<dbReference type="RefSeq" id="WP_076878617.1">
    <property type="nucleotide sequence ID" value="NZ_MLCN01000028.1"/>
</dbReference>
<dbReference type="PANTHER" id="PTHR33540:SF1">
    <property type="entry name" value="N-ACETYLMURAMATE_N-ACETYLGLUCOSAMINE KINASE"/>
    <property type="match status" value="1"/>
</dbReference>
<accession>A0A1S8CTU1</accession>
<keyword evidence="4" id="KW-0808">Transferase</keyword>
<dbReference type="AlphaFoldDB" id="A0A1S8CTU1"/>
<protein>
    <submittedName>
        <fullName evidence="4">Phosphotransferase</fullName>
    </submittedName>
</protein>
<sequence length="355" mass="41026">MGLPREQALTIWVQQQLNDPKLTIHPLAGDASFRRYARIHSNHKTYMLMDAPPEKEDSQPFVAIDQWLDTHGVRVPHIIAKDLSQGFILLEDFGDTLLSQVLNDDTVDQYYCQAMDQLVQLQQLPVNDPAQQLPAYDMDKLMQEMSLFDQWFVEKYLNIKLTADEQQLLKQTYQVLADTALAQPQVVVHRDYHSRNLMVLEDQTKANKQMLGVIDFQDAVVGAYTYDLISILRDAYVQWPASRVNEWMQYFWQHLPAAQTINKTLADFAREFDFMAAQRHLKVLGIFIRLNLRDGKTGYMKDLPLVFHYLLQEIKGYPELQAFDAFVQQRILPAFLQKQPESRALIEGAGVGQPV</sequence>
<dbReference type="Pfam" id="PF01636">
    <property type="entry name" value="APH"/>
    <property type="match status" value="1"/>
</dbReference>
<dbReference type="EMBL" id="MLCN01000028">
    <property type="protein sequence ID" value="ONG38966.1"/>
    <property type="molecule type" value="Genomic_DNA"/>
</dbReference>
<proteinExistence type="predicted"/>
<dbReference type="InterPro" id="IPR011009">
    <property type="entry name" value="Kinase-like_dom_sf"/>
</dbReference>
<name>A0A1S8CTU1_9GAMM</name>
<evidence type="ECO:0000256" key="1">
    <source>
        <dbReference type="ARBA" id="ARBA00022741"/>
    </source>
</evidence>
<keyword evidence="5" id="KW-1185">Reference proteome</keyword>
<keyword evidence="1" id="KW-0547">Nucleotide-binding</keyword>
<reference evidence="4 5" key="1">
    <citation type="submission" date="2016-10" db="EMBL/GenBank/DDBJ databases">
        <title>Draft Genome sequence of Alkanindiges sp. strain H1.</title>
        <authorList>
            <person name="Subhash Y."/>
            <person name="Lee S."/>
        </authorList>
    </citation>
    <scope>NUCLEOTIDE SEQUENCE [LARGE SCALE GENOMIC DNA]</scope>
    <source>
        <strain evidence="4 5">H1</strain>
    </source>
</reference>
<dbReference type="GO" id="GO:0005524">
    <property type="term" value="F:ATP binding"/>
    <property type="evidence" value="ECO:0007669"/>
    <property type="project" value="UniProtKB-KW"/>
</dbReference>
<evidence type="ECO:0000313" key="5">
    <source>
        <dbReference type="Proteomes" id="UP000192132"/>
    </source>
</evidence>
<evidence type="ECO:0000259" key="3">
    <source>
        <dbReference type="Pfam" id="PF01636"/>
    </source>
</evidence>
<organism evidence="4 5">
    <name type="scientific">Alkanindiges hydrocarboniclasticus</name>
    <dbReference type="NCBI Taxonomy" id="1907941"/>
    <lineage>
        <taxon>Bacteria</taxon>
        <taxon>Pseudomonadati</taxon>
        <taxon>Pseudomonadota</taxon>
        <taxon>Gammaproteobacteria</taxon>
        <taxon>Moraxellales</taxon>
        <taxon>Moraxellaceae</taxon>
        <taxon>Alkanindiges</taxon>
    </lineage>
</organism>
<feature type="domain" description="Aminoglycoside phosphotransferase" evidence="3">
    <location>
        <begin position="23"/>
        <end position="245"/>
    </location>
</feature>
<keyword evidence="2" id="KW-0067">ATP-binding</keyword>
<dbReference type="Gene3D" id="3.30.200.20">
    <property type="entry name" value="Phosphorylase Kinase, domain 1"/>
    <property type="match status" value="1"/>
</dbReference>
<comment type="caution">
    <text evidence="4">The sequence shown here is derived from an EMBL/GenBank/DDBJ whole genome shotgun (WGS) entry which is preliminary data.</text>
</comment>
<dbReference type="OrthoDB" id="9809275at2"/>
<dbReference type="PANTHER" id="PTHR33540">
    <property type="entry name" value="TRNA THREONYLCARBAMOYLADENOSINE BIOSYNTHESIS PROTEIN TSAE"/>
    <property type="match status" value="1"/>
</dbReference>
<gene>
    <name evidence="4" type="ORF">BKE30_10840</name>
</gene>
<evidence type="ECO:0000256" key="2">
    <source>
        <dbReference type="ARBA" id="ARBA00022840"/>
    </source>
</evidence>
<dbReference type="SUPFAM" id="SSF56112">
    <property type="entry name" value="Protein kinase-like (PK-like)"/>
    <property type="match status" value="1"/>
</dbReference>
<dbReference type="GO" id="GO:0016740">
    <property type="term" value="F:transferase activity"/>
    <property type="evidence" value="ECO:0007669"/>
    <property type="project" value="UniProtKB-KW"/>
</dbReference>
<dbReference type="InterPro" id="IPR002575">
    <property type="entry name" value="Aminoglycoside_PTrfase"/>
</dbReference>
<dbReference type="STRING" id="1907941.BKE30_10840"/>
<evidence type="ECO:0000313" key="4">
    <source>
        <dbReference type="EMBL" id="ONG38966.1"/>
    </source>
</evidence>
<dbReference type="Proteomes" id="UP000192132">
    <property type="component" value="Unassembled WGS sequence"/>
</dbReference>
<dbReference type="Gene3D" id="3.90.1200.10">
    <property type="match status" value="1"/>
</dbReference>